<feature type="transmembrane region" description="Helical" evidence="14">
    <location>
        <begin position="324"/>
        <end position="342"/>
    </location>
</feature>
<dbReference type="OMA" id="NISAWWN"/>
<evidence type="ECO:0000256" key="2">
    <source>
        <dbReference type="ARBA" id="ARBA00013531"/>
    </source>
</evidence>
<evidence type="ECO:0000256" key="3">
    <source>
        <dbReference type="ARBA" id="ARBA00022448"/>
    </source>
</evidence>
<dbReference type="GO" id="GO:0005743">
    <property type="term" value="C:mitochondrial inner membrane"/>
    <property type="evidence" value="ECO:0007669"/>
    <property type="project" value="UniProtKB-SubCell"/>
</dbReference>
<comment type="cofactor">
    <cofactor evidence="14">
        <name>heme b</name>
        <dbReference type="ChEBI" id="CHEBI:60344"/>
    </cofactor>
    <text evidence="14">Binds 2 heme groups non-covalently.</text>
</comment>
<feature type="transmembrane region" description="Helical" evidence="14">
    <location>
        <begin position="37"/>
        <end position="58"/>
    </location>
</feature>
<keyword evidence="8" id="KW-0999">Mitochondrion inner membrane</keyword>
<dbReference type="Pfam" id="PF00032">
    <property type="entry name" value="Cytochrom_B_C"/>
    <property type="match status" value="1"/>
</dbReference>
<feature type="transmembrane region" description="Helical" evidence="14">
    <location>
        <begin position="354"/>
        <end position="373"/>
    </location>
</feature>
<dbReference type="GO" id="GO:0006122">
    <property type="term" value="P:mitochondrial electron transport, ubiquinol to cytochrome c"/>
    <property type="evidence" value="ECO:0007669"/>
    <property type="project" value="TreeGrafter"/>
</dbReference>
<geneLocation type="mitochondrion" evidence="17"/>
<dbReference type="AlphaFoldDB" id="A0A6H0JQB3"/>
<keyword evidence="5 14" id="KW-0679">Respiratory chain</keyword>
<keyword evidence="11 14" id="KW-0408">Iron</keyword>
<dbReference type="PANTHER" id="PTHR19271:SF16">
    <property type="entry name" value="CYTOCHROME B"/>
    <property type="match status" value="1"/>
</dbReference>
<evidence type="ECO:0000256" key="13">
    <source>
        <dbReference type="ARBA" id="ARBA00023136"/>
    </source>
</evidence>
<feature type="transmembrane region" description="Helical" evidence="14">
    <location>
        <begin position="78"/>
        <end position="100"/>
    </location>
</feature>
<feature type="transmembrane region" description="Helical" evidence="14">
    <location>
        <begin position="273"/>
        <end position="304"/>
    </location>
</feature>
<dbReference type="InterPro" id="IPR005797">
    <property type="entry name" value="Cyt_b/b6_N"/>
</dbReference>
<keyword evidence="13 14" id="KW-0472">Membrane</keyword>
<keyword evidence="3 14" id="KW-0813">Transport</keyword>
<keyword evidence="6 14" id="KW-0812">Transmembrane</keyword>
<dbReference type="InterPro" id="IPR048260">
    <property type="entry name" value="Cytochrome_b_C_euk/bac"/>
</dbReference>
<dbReference type="GO" id="GO:0008121">
    <property type="term" value="F:quinol-cytochrome-c reductase activity"/>
    <property type="evidence" value="ECO:0007669"/>
    <property type="project" value="TreeGrafter"/>
</dbReference>
<feature type="transmembrane region" description="Helical" evidence="14">
    <location>
        <begin position="179"/>
        <end position="200"/>
    </location>
</feature>
<dbReference type="GO" id="GO:0046872">
    <property type="term" value="F:metal ion binding"/>
    <property type="evidence" value="ECO:0007669"/>
    <property type="project" value="UniProtKB-UniRule"/>
</dbReference>
<evidence type="ECO:0000256" key="6">
    <source>
        <dbReference type="ARBA" id="ARBA00022692"/>
    </source>
</evidence>
<evidence type="ECO:0000259" key="15">
    <source>
        <dbReference type="PROSITE" id="PS51002"/>
    </source>
</evidence>
<feature type="transmembrane region" description="Helical" evidence="14">
    <location>
        <begin position="140"/>
        <end position="158"/>
    </location>
</feature>
<evidence type="ECO:0000256" key="10">
    <source>
        <dbReference type="ARBA" id="ARBA00022989"/>
    </source>
</evidence>
<keyword evidence="7 14" id="KW-0479">Metal-binding</keyword>
<evidence type="ECO:0000256" key="4">
    <source>
        <dbReference type="ARBA" id="ARBA00022617"/>
    </source>
</evidence>
<evidence type="ECO:0000256" key="8">
    <source>
        <dbReference type="ARBA" id="ARBA00022792"/>
    </source>
</evidence>
<keyword evidence="12 14" id="KW-0496">Mitochondrion</keyword>
<dbReference type="EMBL" id="MN233789">
    <property type="protein sequence ID" value="QIU83219.2"/>
    <property type="molecule type" value="Genomic_DNA"/>
</dbReference>
<feature type="transmembrane region" description="Helical" evidence="14">
    <location>
        <begin position="230"/>
        <end position="252"/>
    </location>
</feature>
<evidence type="ECO:0000256" key="12">
    <source>
        <dbReference type="ARBA" id="ARBA00023128"/>
    </source>
</evidence>
<dbReference type="PANTHER" id="PTHR19271">
    <property type="entry name" value="CYTOCHROME B"/>
    <property type="match status" value="1"/>
</dbReference>
<evidence type="ECO:0000256" key="14">
    <source>
        <dbReference type="RuleBase" id="RU362117"/>
    </source>
</evidence>
<keyword evidence="9 14" id="KW-0249">Electron transport</keyword>
<feature type="transmembrane region" description="Helical" evidence="14">
    <location>
        <begin position="112"/>
        <end position="134"/>
    </location>
</feature>
<proteinExistence type="inferred from homology"/>
<evidence type="ECO:0000259" key="16">
    <source>
        <dbReference type="PROSITE" id="PS51003"/>
    </source>
</evidence>
<dbReference type="GO" id="GO:0016491">
    <property type="term" value="F:oxidoreductase activity"/>
    <property type="evidence" value="ECO:0007669"/>
    <property type="project" value="UniProtKB-UniRule"/>
</dbReference>
<dbReference type="PROSITE" id="PS51003">
    <property type="entry name" value="CYTB_CTER"/>
    <property type="match status" value="1"/>
</dbReference>
<protein>
    <recommendedName>
        <fullName evidence="2 14">Cytochrome b</fullName>
    </recommendedName>
</protein>
<organism evidence="17">
    <name type="scientific">Mercenaria mercenaria</name>
    <name type="common">Northern quahog</name>
    <name type="synonym">Venus mercenaria</name>
    <dbReference type="NCBI Taxonomy" id="6596"/>
    <lineage>
        <taxon>Eukaryota</taxon>
        <taxon>Metazoa</taxon>
        <taxon>Spiralia</taxon>
        <taxon>Lophotrochozoa</taxon>
        <taxon>Mollusca</taxon>
        <taxon>Bivalvia</taxon>
        <taxon>Autobranchia</taxon>
        <taxon>Heteroconchia</taxon>
        <taxon>Euheterodonta</taxon>
        <taxon>Imparidentia</taxon>
        <taxon>Neoheterodontei</taxon>
        <taxon>Venerida</taxon>
        <taxon>Veneroidea</taxon>
        <taxon>Veneridae</taxon>
        <taxon>Mercenaria</taxon>
    </lineage>
</organism>
<accession>A0A6H0JQB3</accession>
<keyword evidence="4 14" id="KW-0349">Heme</keyword>
<dbReference type="InterPro" id="IPR030689">
    <property type="entry name" value="Cytochrome_b"/>
</dbReference>
<comment type="function">
    <text evidence="14">Component of the ubiquinol-cytochrome c reductase complex (complex III or cytochrome b-c1 complex) that is part of the mitochondrial respiratory chain. The b-c1 complex mediates electron transfer from ubiquinol to cytochrome c. Contributes to the generation of a proton gradient across the mitochondrial membrane that is then used for ATP synthesis.</text>
</comment>
<evidence type="ECO:0000256" key="9">
    <source>
        <dbReference type="ARBA" id="ARBA00022982"/>
    </source>
</evidence>
<dbReference type="InterPro" id="IPR048259">
    <property type="entry name" value="Cytochrome_b_N_euk/bac"/>
</dbReference>
<dbReference type="CDD" id="cd00290">
    <property type="entry name" value="cytochrome_b_C"/>
    <property type="match status" value="1"/>
</dbReference>
<reference evidence="17" key="1">
    <citation type="journal article" date="2019" name="Mitochondrial DNA Part B Resour">
        <title>Complete mitochondrial genome of the hard clam (Mercenaria mercenaria).</title>
        <authorList>
            <person name="Hu Z."/>
            <person name="Song H."/>
            <person name="Zhou C."/>
            <person name="Yu Z.-L."/>
            <person name="Yang M.-J."/>
            <person name="Zhang T."/>
        </authorList>
    </citation>
    <scope>NUCLEOTIDE SEQUENCE</scope>
</reference>
<evidence type="ECO:0000256" key="1">
    <source>
        <dbReference type="ARBA" id="ARBA00004448"/>
    </source>
</evidence>
<gene>
    <name evidence="17" type="primary">cob</name>
</gene>
<dbReference type="InterPro" id="IPR005798">
    <property type="entry name" value="Cyt_b/b6_C"/>
</dbReference>
<comment type="subcellular location">
    <subcellularLocation>
        <location evidence="1">Mitochondrion inner membrane</location>
        <topology evidence="1">Multi-pass membrane protein</topology>
    </subcellularLocation>
</comment>
<comment type="similarity">
    <text evidence="14">Belongs to the cytochrome b family.</text>
</comment>
<feature type="domain" description="Cytochrome b/b6 N-terminal region profile" evidence="15">
    <location>
        <begin position="1"/>
        <end position="210"/>
    </location>
</feature>
<dbReference type="PROSITE" id="PS51002">
    <property type="entry name" value="CYTB_NTER"/>
    <property type="match status" value="1"/>
</dbReference>
<dbReference type="Pfam" id="PF00033">
    <property type="entry name" value="Cytochrome_B"/>
    <property type="match status" value="1"/>
</dbReference>
<name>A0A6H0JQB3_MERMC</name>
<dbReference type="PIRSF" id="PIRSF038885">
    <property type="entry name" value="COB"/>
    <property type="match status" value="1"/>
</dbReference>
<feature type="domain" description="Cytochrome b/b6 C-terminal region profile" evidence="16">
    <location>
        <begin position="211"/>
        <end position="380"/>
    </location>
</feature>
<dbReference type="CDD" id="cd00284">
    <property type="entry name" value="Cytochrome_b_N"/>
    <property type="match status" value="1"/>
</dbReference>
<sequence>MKYSIRKSNRFLNVLAPVLYDLPAPVNLTIMWNFGSLLGVCLIMQILTGLLMAVHYTPQVEQAFASVVHIMRDVELGWLIRSLHANGASFFFMCIYMHIGRGIFYHSFSMKHTWMVGCTILILLMAIAFTGYVLPWGQMSFWGATVITNLFSAIPYVGPGLVEWLWGGFCVGDATLKRFFVFHFLGPFLLLILVGIHIVFLHDTGSGNPLGVESDIEAIPFHSYYILKDLVGMVVMLGCLFMVCLTMPDIFLDPVNFMPADPMSTPLHIQPEWYFLFAYCILRSIPNKLGGVVALGMSVVILYFLPFYPKPLCRGIQFNPVAQFLFWVFVGNFIVLTFIGSCPIEPPFEMIGQLCSFFYFLFFVLYPISWFMWEKLIYSL</sequence>
<keyword evidence="10 14" id="KW-1133">Transmembrane helix</keyword>
<evidence type="ECO:0000256" key="7">
    <source>
        <dbReference type="ARBA" id="ARBA00022723"/>
    </source>
</evidence>
<evidence type="ECO:0000313" key="17">
    <source>
        <dbReference type="EMBL" id="QIU83219.2"/>
    </source>
</evidence>
<evidence type="ECO:0000256" key="5">
    <source>
        <dbReference type="ARBA" id="ARBA00022660"/>
    </source>
</evidence>
<evidence type="ECO:0000256" key="11">
    <source>
        <dbReference type="ARBA" id="ARBA00023004"/>
    </source>
</evidence>
<dbReference type="OrthoDB" id="6129637at2759"/>